<dbReference type="InterPro" id="IPR002018">
    <property type="entry name" value="CarbesteraseB"/>
</dbReference>
<keyword evidence="2" id="KW-0719">Serine esterase</keyword>
<dbReference type="InterPro" id="IPR019826">
    <property type="entry name" value="Carboxylesterase_B_AS"/>
</dbReference>
<evidence type="ECO:0000256" key="1">
    <source>
        <dbReference type="ARBA" id="ARBA00005964"/>
    </source>
</evidence>
<protein>
    <recommendedName>
        <fullName evidence="6">Carboxylic ester hydrolase</fullName>
        <ecNumber evidence="6">3.1.1.-</ecNumber>
    </recommendedName>
</protein>
<accession>A0A921YP75</accession>
<name>A0A921YP75_MANSE</name>
<keyword evidence="6" id="KW-0732">Signal</keyword>
<dbReference type="PANTHER" id="PTHR11559">
    <property type="entry name" value="CARBOXYLESTERASE"/>
    <property type="match status" value="1"/>
</dbReference>
<dbReference type="GO" id="GO:0052689">
    <property type="term" value="F:carboxylic ester hydrolase activity"/>
    <property type="evidence" value="ECO:0007669"/>
    <property type="project" value="UniProtKB-KW"/>
</dbReference>
<proteinExistence type="evidence at transcript level"/>
<evidence type="ECO:0000256" key="5">
    <source>
        <dbReference type="ARBA" id="ARBA00023180"/>
    </source>
</evidence>
<feature type="domain" description="Carboxylesterase type B" evidence="7">
    <location>
        <begin position="23"/>
        <end position="508"/>
    </location>
</feature>
<comment type="similarity">
    <text evidence="1 6">Belongs to the type-B carboxylesterase/lipase family.</text>
</comment>
<keyword evidence="3 6" id="KW-0378">Hydrolase</keyword>
<dbReference type="EMBL" id="JH668297">
    <property type="protein sequence ID" value="KAG6442934.1"/>
    <property type="molecule type" value="Genomic_DNA"/>
</dbReference>
<evidence type="ECO:0000256" key="3">
    <source>
        <dbReference type="ARBA" id="ARBA00022801"/>
    </source>
</evidence>
<keyword evidence="10" id="KW-1185">Reference proteome</keyword>
<dbReference type="Pfam" id="PF00135">
    <property type="entry name" value="COesterase"/>
    <property type="match status" value="1"/>
</dbReference>
<dbReference type="EMBL" id="JH668297">
    <property type="protein sequence ID" value="KAG6442935.1"/>
    <property type="molecule type" value="Genomic_DNA"/>
</dbReference>
<dbReference type="PROSITE" id="PS00122">
    <property type="entry name" value="CARBOXYLESTERASE_B_1"/>
    <property type="match status" value="1"/>
</dbReference>
<reference evidence="8" key="1">
    <citation type="journal article" date="2016" name="Insect Biochem. Mol. Biol.">
        <title>Multifaceted biological insights from a draft genome sequence of the tobacco hornworm moth, Manduca sexta.</title>
        <authorList>
            <person name="Kanost M.R."/>
            <person name="Arrese E.L."/>
            <person name="Cao X."/>
            <person name="Chen Y.R."/>
            <person name="Chellapilla S."/>
            <person name="Goldsmith M.R."/>
            <person name="Grosse-Wilde E."/>
            <person name="Heckel D.G."/>
            <person name="Herndon N."/>
            <person name="Jiang H."/>
            <person name="Papanicolaou A."/>
            <person name="Qu J."/>
            <person name="Soulages J.L."/>
            <person name="Vogel H."/>
            <person name="Walters J."/>
            <person name="Waterhouse R.M."/>
            <person name="Ahn S.J."/>
            <person name="Almeida F.C."/>
            <person name="An C."/>
            <person name="Aqrawi P."/>
            <person name="Bretschneider A."/>
            <person name="Bryant W.B."/>
            <person name="Bucks S."/>
            <person name="Chao H."/>
            <person name="Chevignon G."/>
            <person name="Christen J.M."/>
            <person name="Clarke D.F."/>
            <person name="Dittmer N.T."/>
            <person name="Ferguson L.C.F."/>
            <person name="Garavelou S."/>
            <person name="Gordon K.H.J."/>
            <person name="Gunaratna R.T."/>
            <person name="Han Y."/>
            <person name="Hauser F."/>
            <person name="He Y."/>
            <person name="Heidel-Fischer H."/>
            <person name="Hirsh A."/>
            <person name="Hu Y."/>
            <person name="Jiang H."/>
            <person name="Kalra D."/>
            <person name="Klinner C."/>
            <person name="Konig C."/>
            <person name="Kovar C."/>
            <person name="Kroll A.R."/>
            <person name="Kuwar S.S."/>
            <person name="Lee S.L."/>
            <person name="Lehman R."/>
            <person name="Li K."/>
            <person name="Li Z."/>
            <person name="Liang H."/>
            <person name="Lovelace S."/>
            <person name="Lu Z."/>
            <person name="Mansfield J.H."/>
            <person name="McCulloch K.J."/>
            <person name="Mathew T."/>
            <person name="Morton B."/>
            <person name="Muzny D.M."/>
            <person name="Neunemann D."/>
            <person name="Ongeri F."/>
            <person name="Pauchet Y."/>
            <person name="Pu L.L."/>
            <person name="Pyrousis I."/>
            <person name="Rao X.J."/>
            <person name="Redding A."/>
            <person name="Roesel C."/>
            <person name="Sanchez-Gracia A."/>
            <person name="Schaack S."/>
            <person name="Shukla A."/>
            <person name="Tetreau G."/>
            <person name="Wang Y."/>
            <person name="Xiong G.H."/>
            <person name="Traut W."/>
            <person name="Walsh T.K."/>
            <person name="Worley K.C."/>
            <person name="Wu D."/>
            <person name="Wu W."/>
            <person name="Wu Y.Q."/>
            <person name="Zhang X."/>
            <person name="Zou Z."/>
            <person name="Zucker H."/>
            <person name="Briscoe A.D."/>
            <person name="Burmester T."/>
            <person name="Clem R.J."/>
            <person name="Feyereisen R."/>
            <person name="Grimmelikhuijzen C.J.P."/>
            <person name="Hamodrakas S.J."/>
            <person name="Hansson B.S."/>
            <person name="Huguet E."/>
            <person name="Jermiin L.S."/>
            <person name="Lan Q."/>
            <person name="Lehman H.K."/>
            <person name="Lorenzen M."/>
            <person name="Merzendorfer H."/>
            <person name="Michalopoulos I."/>
            <person name="Morton D.B."/>
            <person name="Muthukrishnan S."/>
            <person name="Oakeshott J.G."/>
            <person name="Palmer W."/>
            <person name="Park Y."/>
            <person name="Passarelli A.L."/>
            <person name="Rozas J."/>
            <person name="Schwartz L.M."/>
            <person name="Smith W."/>
            <person name="Southgate A."/>
            <person name="Vilcinskas A."/>
            <person name="Vogt R."/>
            <person name="Wang P."/>
            <person name="Werren J."/>
            <person name="Yu X.Q."/>
            <person name="Zhou J.J."/>
            <person name="Brown S.J."/>
            <person name="Scherer S.E."/>
            <person name="Richards S."/>
            <person name="Blissard G.W."/>
        </authorList>
    </citation>
    <scope>NUCLEOTIDE SEQUENCE</scope>
</reference>
<keyword evidence="4" id="KW-1015">Disulfide bond</keyword>
<gene>
    <name evidence="8" type="ORF">O3G_MSEX002576</name>
</gene>
<evidence type="ECO:0000313" key="10">
    <source>
        <dbReference type="Proteomes" id="UP000791440"/>
    </source>
</evidence>
<dbReference type="Proteomes" id="UP000791440">
    <property type="component" value="Unassembled WGS sequence"/>
</dbReference>
<reference evidence="9" key="3">
    <citation type="journal article" date="2022" name="Insect Sci.">
        <title>Genome-wide identification, classification, and expression profiling of serine esterases and other esterase-related proteins in the tobacco hornworm, Manduca sexta.</title>
        <authorList>
            <person name="Miao Z."/>
            <person name="Xiong C."/>
            <person name="Cao X."/>
            <person name="Shan T."/>
            <person name="Jin Q."/>
            <person name="Jiang H."/>
        </authorList>
    </citation>
    <scope>NUCLEOTIDE SEQUENCE</scope>
    <source>
        <strain evidence="9">FE4-3</strain>
    </source>
</reference>
<dbReference type="SUPFAM" id="SSF53474">
    <property type="entry name" value="alpha/beta-Hydrolases"/>
    <property type="match status" value="1"/>
</dbReference>
<dbReference type="OrthoDB" id="3200163at2759"/>
<sequence length="548" mass="61399">MYFGTLIICVVLVNVQSQGIQETRIVNIDQGPVRGYKNPGEGFYSFYNIPFATVRERFKAPSPPPTWTTPFDAVDRGIICPQGPVSYVDLTNKTMQEDCLVINVYVPETNKTNLPVLVDVHGGAFHAGFGATYSYNSFATSNNVIIVTYNYRIGILGFICMGTENIPGNAGMKDVVAGLRWVQRNIASFGGNPNDVTLTGCSAGGSAIDLLPLSNITRGLFNQVIIDSGSNLATYGVQSNPIEVAKQHAELYNFTDFHNFDAVERFFLTEPFDTFIKINSNCGPCVERDVGEEMFLTEAPYTILNRGDYIKYPTLYGLSDMEGLFPHEAIEVISQILESNFANFLPSDLQFSSEEERQRVAESVKYFYFGNESIASNFLKLVDFQSDITFVTSILRTVKLNVNAGHREFYLYEYSFYEEDAVIKGAPHCAQARAARDEDETNLTEDYRRVKTFIREFWFNFMTAGNPVINATPVASWPTVGQNRSPHLSVGRSIELRGPLMQERAEFWDAIYERHYRVPVPPTRDSASSLAPRNVAIIAILLTIYTLL</sequence>
<feature type="signal peptide" evidence="6">
    <location>
        <begin position="1"/>
        <end position="17"/>
    </location>
</feature>
<dbReference type="InterPro" id="IPR050309">
    <property type="entry name" value="Type-B_Carboxylest/Lipase"/>
</dbReference>
<organism evidence="8 10">
    <name type="scientific">Manduca sexta</name>
    <name type="common">Tobacco hawkmoth</name>
    <name type="synonym">Tobacco hornworm</name>
    <dbReference type="NCBI Taxonomy" id="7130"/>
    <lineage>
        <taxon>Eukaryota</taxon>
        <taxon>Metazoa</taxon>
        <taxon>Ecdysozoa</taxon>
        <taxon>Arthropoda</taxon>
        <taxon>Hexapoda</taxon>
        <taxon>Insecta</taxon>
        <taxon>Pterygota</taxon>
        <taxon>Neoptera</taxon>
        <taxon>Endopterygota</taxon>
        <taxon>Lepidoptera</taxon>
        <taxon>Glossata</taxon>
        <taxon>Ditrysia</taxon>
        <taxon>Bombycoidea</taxon>
        <taxon>Sphingidae</taxon>
        <taxon>Sphinginae</taxon>
        <taxon>Sphingini</taxon>
        <taxon>Manduca</taxon>
    </lineage>
</organism>
<evidence type="ECO:0000313" key="9">
    <source>
        <dbReference type="EMBL" id="UXP71937.1"/>
    </source>
</evidence>
<evidence type="ECO:0000259" key="7">
    <source>
        <dbReference type="Pfam" id="PF00135"/>
    </source>
</evidence>
<evidence type="ECO:0000256" key="6">
    <source>
        <dbReference type="RuleBase" id="RU361235"/>
    </source>
</evidence>
<reference evidence="8" key="2">
    <citation type="submission" date="2020-12" db="EMBL/GenBank/DDBJ databases">
        <authorList>
            <person name="Kanost M."/>
        </authorList>
    </citation>
    <scope>NUCLEOTIDE SEQUENCE</scope>
</reference>
<dbReference type="AlphaFoldDB" id="A0A921YP75"/>
<feature type="chain" id="PRO_5039737671" description="Carboxylic ester hydrolase" evidence="6">
    <location>
        <begin position="18"/>
        <end position="548"/>
    </location>
</feature>
<dbReference type="EC" id="3.1.1.-" evidence="6"/>
<dbReference type="Gene3D" id="3.40.50.1820">
    <property type="entry name" value="alpha/beta hydrolase"/>
    <property type="match status" value="1"/>
</dbReference>
<dbReference type="EMBL" id="ON929155">
    <property type="protein sequence ID" value="UXP71937.1"/>
    <property type="molecule type" value="mRNA"/>
</dbReference>
<evidence type="ECO:0000256" key="4">
    <source>
        <dbReference type="ARBA" id="ARBA00023157"/>
    </source>
</evidence>
<keyword evidence="5" id="KW-0325">Glycoprotein</keyword>
<evidence type="ECO:0000313" key="8">
    <source>
        <dbReference type="EMBL" id="KAG6442935.1"/>
    </source>
</evidence>
<dbReference type="InterPro" id="IPR029058">
    <property type="entry name" value="AB_hydrolase_fold"/>
</dbReference>
<evidence type="ECO:0000256" key="2">
    <source>
        <dbReference type="ARBA" id="ARBA00022487"/>
    </source>
</evidence>